<accession>A0A919P6E6</accession>
<dbReference type="InterPro" id="IPR035328">
    <property type="entry name" value="DUF3048_C"/>
</dbReference>
<dbReference type="RefSeq" id="WP_203756481.1">
    <property type="nucleotide sequence ID" value="NZ_BONK01000010.1"/>
</dbReference>
<evidence type="ECO:0008006" key="6">
    <source>
        <dbReference type="Google" id="ProtNLM"/>
    </source>
</evidence>
<dbReference type="Pfam" id="PF11258">
    <property type="entry name" value="DUF3048"/>
    <property type="match status" value="1"/>
</dbReference>
<organism evidence="4 5">
    <name type="scientific">Cellulomonas chitinilytica</name>
    <dbReference type="NCBI Taxonomy" id="398759"/>
    <lineage>
        <taxon>Bacteria</taxon>
        <taxon>Bacillati</taxon>
        <taxon>Actinomycetota</taxon>
        <taxon>Actinomycetes</taxon>
        <taxon>Micrococcales</taxon>
        <taxon>Cellulomonadaceae</taxon>
        <taxon>Cellulomonas</taxon>
    </lineage>
</organism>
<dbReference type="Proteomes" id="UP000632740">
    <property type="component" value="Unassembled WGS sequence"/>
</dbReference>
<dbReference type="Pfam" id="PF17479">
    <property type="entry name" value="DUF3048_C"/>
    <property type="match status" value="1"/>
</dbReference>
<evidence type="ECO:0000259" key="2">
    <source>
        <dbReference type="Pfam" id="PF11258"/>
    </source>
</evidence>
<dbReference type="SUPFAM" id="SSF159774">
    <property type="entry name" value="YerB-like"/>
    <property type="match status" value="1"/>
</dbReference>
<evidence type="ECO:0000313" key="5">
    <source>
        <dbReference type="Proteomes" id="UP000632740"/>
    </source>
</evidence>
<evidence type="ECO:0000259" key="3">
    <source>
        <dbReference type="Pfam" id="PF17479"/>
    </source>
</evidence>
<evidence type="ECO:0000313" key="4">
    <source>
        <dbReference type="EMBL" id="GIG22204.1"/>
    </source>
</evidence>
<proteinExistence type="predicted"/>
<dbReference type="EMBL" id="BONK01000010">
    <property type="protein sequence ID" value="GIG22204.1"/>
    <property type="molecule type" value="Genomic_DNA"/>
</dbReference>
<feature type="signal peptide" evidence="1">
    <location>
        <begin position="1"/>
        <end position="26"/>
    </location>
</feature>
<protein>
    <recommendedName>
        <fullName evidence="6">DUF3048 domain-containing protein</fullName>
    </recommendedName>
</protein>
<feature type="domain" description="DUF3048" evidence="3">
    <location>
        <begin position="235"/>
        <end position="350"/>
    </location>
</feature>
<evidence type="ECO:0000256" key="1">
    <source>
        <dbReference type="SAM" id="SignalP"/>
    </source>
</evidence>
<feature type="domain" description="DUF3048" evidence="2">
    <location>
        <begin position="66"/>
        <end position="205"/>
    </location>
</feature>
<keyword evidence="5" id="KW-1185">Reference proteome</keyword>
<dbReference type="InterPro" id="IPR021416">
    <property type="entry name" value="DUF3048_N"/>
</dbReference>
<reference evidence="4" key="1">
    <citation type="submission" date="2021-01" db="EMBL/GenBank/DDBJ databases">
        <title>Whole genome shotgun sequence of Cellulomonas chitinilytica NBRC 110799.</title>
        <authorList>
            <person name="Komaki H."/>
            <person name="Tamura T."/>
        </authorList>
    </citation>
    <scope>NUCLEOTIDE SEQUENCE</scope>
    <source>
        <strain evidence="4">NBRC 110799</strain>
    </source>
</reference>
<dbReference type="AlphaFoldDB" id="A0A919P6E6"/>
<gene>
    <name evidence="4" type="ORF">Cch01nite_29280</name>
</gene>
<name>A0A919P6E6_9CELL</name>
<comment type="caution">
    <text evidence="4">The sequence shown here is derived from an EMBL/GenBank/DDBJ whole genome shotgun (WGS) entry which is preliminary data.</text>
</comment>
<sequence>MPSAPTGASARLLVAALTSAAVLALAACGGEASAQPTVPAPVTEAPVIEAAKAAPPTPVVPPRWPLTGVAAAGEVPVRPALAVKIENSGEARPQTGLEQADVVWEEVVEGGITRFVAVFHSQVPAEIGPIRSVRPMDPAIASPLHGLIAFSGGQPGFVQALSASGLQILSQDKGAAGFFRKKGVAPAPHNVYGTPETMWGQADGAHSAAPPTQFTVARQAGQATATLSGTPATSVDITMSGYSHPQWAWDAASGTWLRSEGAKPATARSGARLAATNVVALSVRLVNSGTTDPAGNPVPETVLDGSGDGLVATGGKTVAVRWSKAVQDAPVVLTTVGGAPVSLAAGTTWVELVPGSSGSVTPR</sequence>
<feature type="chain" id="PRO_5038744178" description="DUF3048 domain-containing protein" evidence="1">
    <location>
        <begin position="27"/>
        <end position="363"/>
    </location>
</feature>
<keyword evidence="1" id="KW-0732">Signal</keyword>
<dbReference type="Gene3D" id="3.50.90.10">
    <property type="entry name" value="YerB-like"/>
    <property type="match status" value="1"/>
</dbReference>
<dbReference type="InterPro" id="IPR023158">
    <property type="entry name" value="YerB-like_sf"/>
</dbReference>